<dbReference type="PANTHER" id="PTHR10762">
    <property type="entry name" value="DIPHTHAMIDE BIOSYNTHESIS PROTEIN"/>
    <property type="match status" value="1"/>
</dbReference>
<keyword evidence="6" id="KW-0808">Transferase</keyword>
<evidence type="ECO:0000313" key="15">
    <source>
        <dbReference type="EMBL" id="KAK3747868.1"/>
    </source>
</evidence>
<evidence type="ECO:0000256" key="13">
    <source>
        <dbReference type="ARBA" id="ARBA00032789"/>
    </source>
</evidence>
<dbReference type="InterPro" id="IPR042265">
    <property type="entry name" value="DPH1/DPH2_3"/>
</dbReference>
<evidence type="ECO:0000256" key="11">
    <source>
        <dbReference type="ARBA" id="ARBA00031690"/>
    </source>
</evidence>
<dbReference type="Proteomes" id="UP001283361">
    <property type="component" value="Unassembled WGS sequence"/>
</dbReference>
<evidence type="ECO:0000256" key="14">
    <source>
        <dbReference type="ARBA" id="ARBA00048403"/>
    </source>
</evidence>
<comment type="pathway">
    <text evidence="2">Protein modification; peptidyl-diphthamide biosynthesis.</text>
</comment>
<sequence>MATPTQNAVVVTASTDRKFYNSSSTGSKRTVRTAHQIPDDILNNQEINNAIKQLPDNYNFEIHKTIWKVRQTGAKRVALQFPEGLLLFACVISDIIEKFTDADTVIMGDVTYGACCVDDFSAKALGADLLVHYGHSCLIPIDQTEGIQMLYVFVDIKIDTAHFIETLKLNFDPGSRLALVSTIQFIPTLQSTRQNLSSEYKVSTPQCKPLSPGEILGCTSPRLTDTDIIIYLGDGRFHLESIMIHNPDIPAYKYDPYSKAFTREYYDTARMHQVRQSAIAEASRAKKIGIILGTLGRQGSPKVMENLKAQVAASGREHVTILLSEIFPDKLKLMQDVDAWVQVACPRLSIDWGAAFEKPLLSPYEMSVALRLTDWQSTYPMDYYANDSLGPWTVNNEVNKPPRPVRKTARSKVKIEAAEDSVNATSMAKKVAEGSSLCCGDQETQCNKSNVDTGT</sequence>
<evidence type="ECO:0000256" key="9">
    <source>
        <dbReference type="ARBA" id="ARBA00023004"/>
    </source>
</evidence>
<evidence type="ECO:0000256" key="10">
    <source>
        <dbReference type="ARBA" id="ARBA00023014"/>
    </source>
</evidence>
<comment type="catalytic activity">
    <reaction evidence="14">
        <text>L-histidyl-[translation elongation factor 2] + S-adenosyl-L-methionine = 2-[(3S)-amino-3-carboxypropyl]-L-histidyl-[translation elongation factor 2] + S-methyl-5'-thioadenosine + H(+)</text>
        <dbReference type="Rhea" id="RHEA:36783"/>
        <dbReference type="Rhea" id="RHEA-COMP:9748"/>
        <dbReference type="Rhea" id="RHEA-COMP:9749"/>
        <dbReference type="ChEBI" id="CHEBI:15378"/>
        <dbReference type="ChEBI" id="CHEBI:17509"/>
        <dbReference type="ChEBI" id="CHEBI:29979"/>
        <dbReference type="ChEBI" id="CHEBI:59789"/>
        <dbReference type="ChEBI" id="CHEBI:73995"/>
        <dbReference type="EC" id="2.5.1.108"/>
    </reaction>
</comment>
<dbReference type="Gene3D" id="3.40.50.11840">
    <property type="entry name" value="Diphthamide synthesis DPH1/DPH2 domain 1"/>
    <property type="match status" value="1"/>
</dbReference>
<keyword evidence="16" id="KW-1185">Reference proteome</keyword>
<dbReference type="InterPro" id="IPR042264">
    <property type="entry name" value="DPH1/DPH2_2"/>
</dbReference>
<evidence type="ECO:0000256" key="1">
    <source>
        <dbReference type="ARBA" id="ARBA00001966"/>
    </source>
</evidence>
<dbReference type="NCBIfam" id="TIGR00322">
    <property type="entry name" value="diphth2_R"/>
    <property type="match status" value="1"/>
</dbReference>
<dbReference type="FunFam" id="3.40.50.11860:FF:000002">
    <property type="entry name" value="2-(3-amino-3-carboxypropyl)histidine synthase subunit 1"/>
    <property type="match status" value="1"/>
</dbReference>
<dbReference type="InterPro" id="IPR042263">
    <property type="entry name" value="DPH1/DPH2_1"/>
</dbReference>
<dbReference type="EC" id="2.5.1.108" evidence="4"/>
<dbReference type="GO" id="GO:0046872">
    <property type="term" value="F:metal ion binding"/>
    <property type="evidence" value="ECO:0007669"/>
    <property type="project" value="UniProtKB-KW"/>
</dbReference>
<accession>A0AAE0YKE6</accession>
<keyword evidence="8" id="KW-0479">Metal-binding</keyword>
<evidence type="ECO:0000256" key="6">
    <source>
        <dbReference type="ARBA" id="ARBA00022679"/>
    </source>
</evidence>
<keyword evidence="10" id="KW-0411">Iron-sulfur</keyword>
<evidence type="ECO:0000256" key="8">
    <source>
        <dbReference type="ARBA" id="ARBA00022723"/>
    </source>
</evidence>
<name>A0AAE0YKE6_9GAST</name>
<gene>
    <name evidence="15" type="ORF">RRG08_007726</name>
</gene>
<dbReference type="FunFam" id="3.40.50.11850:FF:000001">
    <property type="entry name" value="2-(3-amino-3-carboxypropyl)histidine synthase subunit 1"/>
    <property type="match status" value="1"/>
</dbReference>
<dbReference type="FunFam" id="3.40.50.11840:FF:000001">
    <property type="entry name" value="2-(3-amino-3-carboxypropyl)histidine synthase subunit 1"/>
    <property type="match status" value="1"/>
</dbReference>
<dbReference type="GO" id="GO:0051536">
    <property type="term" value="F:iron-sulfur cluster binding"/>
    <property type="evidence" value="ECO:0007669"/>
    <property type="project" value="UniProtKB-KW"/>
</dbReference>
<keyword evidence="7" id="KW-0949">S-adenosyl-L-methionine</keyword>
<keyword evidence="9" id="KW-0408">Iron</keyword>
<evidence type="ECO:0000256" key="2">
    <source>
        <dbReference type="ARBA" id="ARBA00005156"/>
    </source>
</evidence>
<dbReference type="Gene3D" id="3.40.50.11860">
    <property type="entry name" value="Diphthamide synthesis DPH1/DPH2 domain 3"/>
    <property type="match status" value="1"/>
</dbReference>
<dbReference type="Pfam" id="PF01866">
    <property type="entry name" value="Diphthamide_syn"/>
    <property type="match status" value="1"/>
</dbReference>
<evidence type="ECO:0000256" key="7">
    <source>
        <dbReference type="ARBA" id="ARBA00022691"/>
    </source>
</evidence>
<evidence type="ECO:0000256" key="5">
    <source>
        <dbReference type="ARBA" id="ARBA00021915"/>
    </source>
</evidence>
<dbReference type="Gene3D" id="3.40.50.11850">
    <property type="entry name" value="Diphthamide synthesis DPH1/DPH2 domain 2"/>
    <property type="match status" value="1"/>
</dbReference>
<comment type="similarity">
    <text evidence="3">Belongs to the DPH1/DPH2 family. DPH1 subfamily.</text>
</comment>
<dbReference type="AlphaFoldDB" id="A0AAE0YKE6"/>
<dbReference type="SFLD" id="SFLDS00032">
    <property type="entry name" value="Radical_SAM_3-amino-3-carboxyp"/>
    <property type="match status" value="1"/>
</dbReference>
<evidence type="ECO:0000256" key="12">
    <source>
        <dbReference type="ARBA" id="ARBA00032574"/>
    </source>
</evidence>
<dbReference type="PANTHER" id="PTHR10762:SF1">
    <property type="entry name" value="2-(3-AMINO-3-CARBOXYPROPYL)HISTIDINE SYNTHASE SUBUNIT 1"/>
    <property type="match status" value="1"/>
</dbReference>
<comment type="cofactor">
    <cofactor evidence="1">
        <name>[4Fe-4S] cluster</name>
        <dbReference type="ChEBI" id="CHEBI:49883"/>
    </cofactor>
</comment>
<protein>
    <recommendedName>
        <fullName evidence="5">2-(3-amino-3-carboxypropyl)histidine synthase subunit 1</fullName>
        <ecNumber evidence="4">2.5.1.108</ecNumber>
    </recommendedName>
    <alternativeName>
        <fullName evidence="12">Diphthamide biosynthesis protein 1</fullName>
    </alternativeName>
    <alternativeName>
        <fullName evidence="13">Diphtheria toxin resistance protein 1</fullName>
    </alternativeName>
    <alternativeName>
        <fullName evidence="11">S-adenosyl-L-methionine:L-histidine 3-amino-3-carboxypropyltransferase 1</fullName>
    </alternativeName>
</protein>
<dbReference type="EMBL" id="JAWDGP010006071">
    <property type="protein sequence ID" value="KAK3747868.1"/>
    <property type="molecule type" value="Genomic_DNA"/>
</dbReference>
<evidence type="ECO:0000313" key="16">
    <source>
        <dbReference type="Proteomes" id="UP001283361"/>
    </source>
</evidence>
<dbReference type="GO" id="GO:0090560">
    <property type="term" value="F:2-(3-amino-3-carboxypropyl)histidine synthase activity"/>
    <property type="evidence" value="ECO:0007669"/>
    <property type="project" value="UniProtKB-EC"/>
</dbReference>
<comment type="caution">
    <text evidence="15">The sequence shown here is derived from an EMBL/GenBank/DDBJ whole genome shotgun (WGS) entry which is preliminary data.</text>
</comment>
<dbReference type="InterPro" id="IPR016435">
    <property type="entry name" value="DPH1/DPH2"/>
</dbReference>
<dbReference type="GO" id="GO:0017183">
    <property type="term" value="P:protein histidyl modification to diphthamide"/>
    <property type="evidence" value="ECO:0007669"/>
    <property type="project" value="InterPro"/>
</dbReference>
<organism evidence="15 16">
    <name type="scientific">Elysia crispata</name>
    <name type="common">lettuce slug</name>
    <dbReference type="NCBI Taxonomy" id="231223"/>
    <lineage>
        <taxon>Eukaryota</taxon>
        <taxon>Metazoa</taxon>
        <taxon>Spiralia</taxon>
        <taxon>Lophotrochozoa</taxon>
        <taxon>Mollusca</taxon>
        <taxon>Gastropoda</taxon>
        <taxon>Heterobranchia</taxon>
        <taxon>Euthyneura</taxon>
        <taxon>Panpulmonata</taxon>
        <taxon>Sacoglossa</taxon>
        <taxon>Placobranchoidea</taxon>
        <taxon>Plakobranchidae</taxon>
        <taxon>Elysia</taxon>
    </lineage>
</organism>
<dbReference type="SFLD" id="SFLDG01121">
    <property type="entry name" value="Diphthamide_biosynthesis"/>
    <property type="match status" value="1"/>
</dbReference>
<evidence type="ECO:0000256" key="4">
    <source>
        <dbReference type="ARBA" id="ARBA00012221"/>
    </source>
</evidence>
<proteinExistence type="inferred from homology"/>
<evidence type="ECO:0000256" key="3">
    <source>
        <dbReference type="ARBA" id="ARBA00010173"/>
    </source>
</evidence>
<reference evidence="15" key="1">
    <citation type="journal article" date="2023" name="G3 (Bethesda)">
        <title>A reference genome for the long-term kleptoplast-retaining sea slug Elysia crispata morphotype clarki.</title>
        <authorList>
            <person name="Eastman K.E."/>
            <person name="Pendleton A.L."/>
            <person name="Shaikh M.A."/>
            <person name="Suttiyut T."/>
            <person name="Ogas R."/>
            <person name="Tomko P."/>
            <person name="Gavelis G."/>
            <person name="Widhalm J.R."/>
            <person name="Wisecaver J.H."/>
        </authorList>
    </citation>
    <scope>NUCLEOTIDE SEQUENCE</scope>
    <source>
        <strain evidence="15">ECLA1</strain>
    </source>
</reference>